<evidence type="ECO:0000256" key="3">
    <source>
        <dbReference type="ARBA" id="ARBA00023163"/>
    </source>
</evidence>
<gene>
    <name evidence="5" type="ORF">GCM10007392_39740</name>
</gene>
<dbReference type="InterPro" id="IPR009057">
    <property type="entry name" value="Homeodomain-like_sf"/>
</dbReference>
<evidence type="ECO:0000313" key="6">
    <source>
        <dbReference type="Proteomes" id="UP000626148"/>
    </source>
</evidence>
<protein>
    <submittedName>
        <fullName evidence="5">AraC family transcriptional regulator</fullName>
    </submittedName>
</protein>
<dbReference type="RefSeq" id="WP_189612025.1">
    <property type="nucleotide sequence ID" value="NZ_BMXR01000012.1"/>
</dbReference>
<organism evidence="5 6">
    <name type="scientific">Saccharospirillum salsuginis</name>
    <dbReference type="NCBI Taxonomy" id="418750"/>
    <lineage>
        <taxon>Bacteria</taxon>
        <taxon>Pseudomonadati</taxon>
        <taxon>Pseudomonadota</taxon>
        <taxon>Gammaproteobacteria</taxon>
        <taxon>Oceanospirillales</taxon>
        <taxon>Saccharospirillaceae</taxon>
        <taxon>Saccharospirillum</taxon>
    </lineage>
</organism>
<dbReference type="EMBL" id="BMXR01000012">
    <property type="protein sequence ID" value="GGX68228.1"/>
    <property type="molecule type" value="Genomic_DNA"/>
</dbReference>
<proteinExistence type="predicted"/>
<name>A0A918KP85_9GAMM</name>
<evidence type="ECO:0000259" key="4">
    <source>
        <dbReference type="PROSITE" id="PS01124"/>
    </source>
</evidence>
<dbReference type="GO" id="GO:0043565">
    <property type="term" value="F:sequence-specific DNA binding"/>
    <property type="evidence" value="ECO:0007669"/>
    <property type="project" value="InterPro"/>
</dbReference>
<dbReference type="SUPFAM" id="SSF52317">
    <property type="entry name" value="Class I glutamine amidotransferase-like"/>
    <property type="match status" value="1"/>
</dbReference>
<keyword evidence="6" id="KW-1185">Reference proteome</keyword>
<dbReference type="Gene3D" id="1.10.10.60">
    <property type="entry name" value="Homeodomain-like"/>
    <property type="match status" value="2"/>
</dbReference>
<dbReference type="PROSITE" id="PS00041">
    <property type="entry name" value="HTH_ARAC_FAMILY_1"/>
    <property type="match status" value="1"/>
</dbReference>
<dbReference type="AlphaFoldDB" id="A0A918KP85"/>
<dbReference type="SUPFAM" id="SSF46689">
    <property type="entry name" value="Homeodomain-like"/>
    <property type="match status" value="2"/>
</dbReference>
<dbReference type="InterPro" id="IPR018062">
    <property type="entry name" value="HTH_AraC-typ_CS"/>
</dbReference>
<dbReference type="GO" id="GO:0003700">
    <property type="term" value="F:DNA-binding transcription factor activity"/>
    <property type="evidence" value="ECO:0007669"/>
    <property type="project" value="InterPro"/>
</dbReference>
<keyword evidence="1" id="KW-0805">Transcription regulation</keyword>
<dbReference type="Pfam" id="PF12833">
    <property type="entry name" value="HTH_18"/>
    <property type="match status" value="1"/>
</dbReference>
<evidence type="ECO:0000256" key="1">
    <source>
        <dbReference type="ARBA" id="ARBA00023015"/>
    </source>
</evidence>
<feature type="domain" description="HTH araC/xylS-type" evidence="4">
    <location>
        <begin position="234"/>
        <end position="332"/>
    </location>
</feature>
<dbReference type="InterPro" id="IPR020449">
    <property type="entry name" value="Tscrpt_reg_AraC-type_HTH"/>
</dbReference>
<reference evidence="5" key="2">
    <citation type="submission" date="2020-09" db="EMBL/GenBank/DDBJ databases">
        <authorList>
            <person name="Sun Q."/>
            <person name="Kim S."/>
        </authorList>
    </citation>
    <scope>NUCLEOTIDE SEQUENCE</scope>
    <source>
        <strain evidence="5">KCTC 22169</strain>
    </source>
</reference>
<dbReference type="PROSITE" id="PS01124">
    <property type="entry name" value="HTH_ARAC_FAMILY_2"/>
    <property type="match status" value="1"/>
</dbReference>
<sequence>MTDRTRPIEVALLATPESTGSTLYGMVDVLSSVGRDWPLLTTGQAGESIIRPLILSRDLEPLPIANGGLVQPQQRLAEDYQPDVVCVLELFFDPFRGPQTDYSPEVEWLKGYWQRGGIIAAACTGAYLLGQGGLLDDQDATTHWAYCDLMARSFPSARVHPNRVLVTAGLGQRLIMAGGGTSWMDMALYLIARFFGVEEATRVAKVNLIDWHENGQQPYAMLSQTRQVEDARIAETQTWVAQHYNQRSPVATMVTMSGLSERSFKRRFKLATGLSPMEYVLTLRLEEAKHILETSDVAIDVVAEEVGYQDAAFFSRKFQQKVGITPAQYRRKFGGLRRLAGAST</sequence>
<dbReference type="PRINTS" id="PR00032">
    <property type="entry name" value="HTHARAC"/>
</dbReference>
<accession>A0A918KP85</accession>
<dbReference type="CDD" id="cd03138">
    <property type="entry name" value="GATase1_AraC_2"/>
    <property type="match status" value="1"/>
</dbReference>
<dbReference type="PANTHER" id="PTHR43130:SF3">
    <property type="entry name" value="HTH-TYPE TRANSCRIPTIONAL REGULATOR RV1931C"/>
    <property type="match status" value="1"/>
</dbReference>
<evidence type="ECO:0000313" key="5">
    <source>
        <dbReference type="EMBL" id="GGX68228.1"/>
    </source>
</evidence>
<dbReference type="PANTHER" id="PTHR43130">
    <property type="entry name" value="ARAC-FAMILY TRANSCRIPTIONAL REGULATOR"/>
    <property type="match status" value="1"/>
</dbReference>
<keyword evidence="2" id="KW-0238">DNA-binding</keyword>
<evidence type="ECO:0000256" key="2">
    <source>
        <dbReference type="ARBA" id="ARBA00023125"/>
    </source>
</evidence>
<dbReference type="SMART" id="SM00342">
    <property type="entry name" value="HTH_ARAC"/>
    <property type="match status" value="1"/>
</dbReference>
<dbReference type="Gene3D" id="3.40.50.880">
    <property type="match status" value="1"/>
</dbReference>
<dbReference type="InterPro" id="IPR052158">
    <property type="entry name" value="INH-QAR"/>
</dbReference>
<dbReference type="Proteomes" id="UP000626148">
    <property type="component" value="Unassembled WGS sequence"/>
</dbReference>
<dbReference type="InterPro" id="IPR029062">
    <property type="entry name" value="Class_I_gatase-like"/>
</dbReference>
<reference evidence="5" key="1">
    <citation type="journal article" date="2014" name="Int. J. Syst. Evol. Microbiol.">
        <title>Complete genome sequence of Corynebacterium casei LMG S-19264T (=DSM 44701T), isolated from a smear-ripened cheese.</title>
        <authorList>
            <consortium name="US DOE Joint Genome Institute (JGI-PGF)"/>
            <person name="Walter F."/>
            <person name="Albersmeier A."/>
            <person name="Kalinowski J."/>
            <person name="Ruckert C."/>
        </authorList>
    </citation>
    <scope>NUCLEOTIDE SEQUENCE</scope>
    <source>
        <strain evidence="5">KCTC 22169</strain>
    </source>
</reference>
<comment type="caution">
    <text evidence="5">The sequence shown here is derived from an EMBL/GenBank/DDBJ whole genome shotgun (WGS) entry which is preliminary data.</text>
</comment>
<keyword evidence="3" id="KW-0804">Transcription</keyword>
<dbReference type="InterPro" id="IPR018060">
    <property type="entry name" value="HTH_AraC"/>
</dbReference>